<evidence type="ECO:0000256" key="4">
    <source>
        <dbReference type="ARBA" id="ARBA00012835"/>
    </source>
</evidence>
<reference evidence="16 17" key="2">
    <citation type="submission" date="2024-05" db="EMBL/GenBank/DDBJ databases">
        <authorList>
            <person name="Chen Y."/>
            <person name="Shah S."/>
            <person name="Dougan E. K."/>
            <person name="Thang M."/>
            <person name="Chan C."/>
        </authorList>
    </citation>
    <scope>NUCLEOTIDE SEQUENCE [LARGE SCALE GENOMIC DNA]</scope>
</reference>
<dbReference type="EMBL" id="CAMXCT030006595">
    <property type="protein sequence ID" value="CAL4803958.1"/>
    <property type="molecule type" value="Genomic_DNA"/>
</dbReference>
<dbReference type="OrthoDB" id="444468at2759"/>
<dbReference type="InterPro" id="IPR014729">
    <property type="entry name" value="Rossmann-like_a/b/a_fold"/>
</dbReference>
<keyword evidence="9 12" id="KW-0648">Protein biosynthesis</keyword>
<comment type="caution">
    <text evidence="15">The sequence shown here is derived from an EMBL/GenBank/DDBJ whole genome shotgun (WGS) entry which is preliminary data.</text>
</comment>
<dbReference type="NCBIfam" id="TIGR00464">
    <property type="entry name" value="gltX_bact"/>
    <property type="match status" value="1"/>
</dbReference>
<sequence>MRHAMDLGYLKEVGLKVVGSDAPPCGPTKPAPAAPAAPSRPVVTRFAPSPTGYLHIGGARTALFNYLFAKHHGGKFLMRIEDTDTERHNEAAVDAILQGMAWMGTPHDGAIVRQRENIGRHKEVAAQLLANGGAYKCYCSKEELDAMREEAEKKGVAFRYPGTWRNVPPDAPPPAGRQPVVRIKTPEEGCTTWKDGVMGQIEIPNKDVDDFIILRADGTPTYLLAVVVDDHDMGVTQVIRGSDHIGNTARQIAVFKNMGWMLPDFAHLPLIHGHDGKKLSKRHGATGLEEFEAKGYLPEAIRNYLARLSWSHGDDEIFSTEQAVEWFTLSACSKGAPCFDFEKLNVLNQHYIKEADAGRLYEIVVKLFPEVKAFAAKFRDERIANILKVRAKTLIEYKQAGDFFMAKRPLEVSKAAAKDLGAAAAPHLLSVVEDLQKYQGEWTPETLETYIKGLVAAREMKLGAFAKPVRAALTGSTASPSLFEVIWAIGKEEVLGRLRDAAEGKYQVAEA</sequence>
<dbReference type="Gene3D" id="1.10.10.350">
    <property type="match status" value="1"/>
</dbReference>
<name>A0A9P1GJX6_9DINO</name>
<dbReference type="InterPro" id="IPR020751">
    <property type="entry name" value="aa-tRNA-synth_I_codon-bd_sub2"/>
</dbReference>
<dbReference type="FunFam" id="3.40.50.620:FF:000007">
    <property type="entry name" value="Glutamate--tRNA ligase"/>
    <property type="match status" value="1"/>
</dbReference>
<evidence type="ECO:0000256" key="2">
    <source>
        <dbReference type="ARBA" id="ARBA00007894"/>
    </source>
</evidence>
<dbReference type="GO" id="GO:0000049">
    <property type="term" value="F:tRNA binding"/>
    <property type="evidence" value="ECO:0007669"/>
    <property type="project" value="InterPro"/>
</dbReference>
<gene>
    <name evidence="15" type="ORF">C1SCF055_LOCUS41363</name>
</gene>
<keyword evidence="10 12" id="KW-0030">Aminoacyl-tRNA synthetase</keyword>
<dbReference type="EMBL" id="CAMXCT020006595">
    <property type="protein sequence ID" value="CAL1170021.1"/>
    <property type="molecule type" value="Genomic_DNA"/>
</dbReference>
<dbReference type="PRINTS" id="PR00987">
    <property type="entry name" value="TRNASYNTHGLU"/>
</dbReference>
<dbReference type="EMBL" id="CAMXCT010006595">
    <property type="protein sequence ID" value="CAI4016646.1"/>
    <property type="molecule type" value="Genomic_DNA"/>
</dbReference>
<dbReference type="SUPFAM" id="SSF48163">
    <property type="entry name" value="An anticodon-binding domain of class I aminoacyl-tRNA synthetases"/>
    <property type="match status" value="1"/>
</dbReference>
<dbReference type="PANTHER" id="PTHR43311:SF2">
    <property type="entry name" value="GLUTAMATE--TRNA LIGASE, MITOCHONDRIAL-RELATED"/>
    <property type="match status" value="1"/>
</dbReference>
<evidence type="ECO:0000259" key="13">
    <source>
        <dbReference type="Pfam" id="PF00749"/>
    </source>
</evidence>
<dbReference type="GO" id="GO:0005524">
    <property type="term" value="F:ATP binding"/>
    <property type="evidence" value="ECO:0007669"/>
    <property type="project" value="UniProtKB-KW"/>
</dbReference>
<evidence type="ECO:0000313" key="17">
    <source>
        <dbReference type="Proteomes" id="UP001152797"/>
    </source>
</evidence>
<dbReference type="InterPro" id="IPR045462">
    <property type="entry name" value="aa-tRNA-synth_I_cd-bd"/>
</dbReference>
<dbReference type="HAMAP" id="MF_00022">
    <property type="entry name" value="Glu_tRNA_synth_type1"/>
    <property type="match status" value="1"/>
</dbReference>
<comment type="subunit">
    <text evidence="3">Monomer.</text>
</comment>
<dbReference type="InterPro" id="IPR008925">
    <property type="entry name" value="aa_tRNA-synth_I_cd-bd_sf"/>
</dbReference>
<reference evidence="15" key="1">
    <citation type="submission" date="2022-10" db="EMBL/GenBank/DDBJ databases">
        <authorList>
            <person name="Chen Y."/>
            <person name="Dougan E. K."/>
            <person name="Chan C."/>
            <person name="Rhodes N."/>
            <person name="Thang M."/>
        </authorList>
    </citation>
    <scope>NUCLEOTIDE SEQUENCE</scope>
</reference>
<evidence type="ECO:0000256" key="6">
    <source>
        <dbReference type="ARBA" id="ARBA00022598"/>
    </source>
</evidence>
<comment type="subcellular location">
    <subcellularLocation>
        <location evidence="1">Cytoplasm</location>
    </subcellularLocation>
</comment>
<dbReference type="GO" id="GO:0006424">
    <property type="term" value="P:glutamyl-tRNA aminoacylation"/>
    <property type="evidence" value="ECO:0007669"/>
    <property type="project" value="InterPro"/>
</dbReference>
<evidence type="ECO:0000313" key="16">
    <source>
        <dbReference type="EMBL" id="CAL4803958.1"/>
    </source>
</evidence>
<dbReference type="CDD" id="cd00808">
    <property type="entry name" value="GluRS_core"/>
    <property type="match status" value="1"/>
</dbReference>
<protein>
    <recommendedName>
        <fullName evidence="4">glutamate--tRNA ligase</fullName>
        <ecNumber evidence="4">6.1.1.17</ecNumber>
    </recommendedName>
    <alternativeName>
        <fullName evidence="11">Glutamyl-tRNA synthetase</fullName>
    </alternativeName>
</protein>
<dbReference type="Proteomes" id="UP001152797">
    <property type="component" value="Unassembled WGS sequence"/>
</dbReference>
<evidence type="ECO:0000256" key="8">
    <source>
        <dbReference type="ARBA" id="ARBA00022840"/>
    </source>
</evidence>
<dbReference type="Pfam" id="PF19269">
    <property type="entry name" value="Anticodon_2"/>
    <property type="match status" value="1"/>
</dbReference>
<evidence type="ECO:0000256" key="12">
    <source>
        <dbReference type="RuleBase" id="RU363037"/>
    </source>
</evidence>
<proteinExistence type="inferred from homology"/>
<keyword evidence="7 12" id="KW-0547">Nucleotide-binding</keyword>
<dbReference type="GO" id="GO:0004818">
    <property type="term" value="F:glutamate-tRNA ligase activity"/>
    <property type="evidence" value="ECO:0007669"/>
    <property type="project" value="UniProtKB-EC"/>
</dbReference>
<organism evidence="15">
    <name type="scientific">Cladocopium goreaui</name>
    <dbReference type="NCBI Taxonomy" id="2562237"/>
    <lineage>
        <taxon>Eukaryota</taxon>
        <taxon>Sar</taxon>
        <taxon>Alveolata</taxon>
        <taxon>Dinophyceae</taxon>
        <taxon>Suessiales</taxon>
        <taxon>Symbiodiniaceae</taxon>
        <taxon>Cladocopium</taxon>
    </lineage>
</organism>
<dbReference type="Gene3D" id="3.40.50.620">
    <property type="entry name" value="HUPs"/>
    <property type="match status" value="1"/>
</dbReference>
<evidence type="ECO:0000256" key="1">
    <source>
        <dbReference type="ARBA" id="ARBA00004496"/>
    </source>
</evidence>
<accession>A0A9P1GJX6</accession>
<dbReference type="SUPFAM" id="SSF52374">
    <property type="entry name" value="Nucleotidylyl transferase"/>
    <property type="match status" value="1"/>
</dbReference>
<keyword evidence="17" id="KW-1185">Reference proteome</keyword>
<dbReference type="Pfam" id="PF00749">
    <property type="entry name" value="tRNA-synt_1c"/>
    <property type="match status" value="1"/>
</dbReference>
<evidence type="ECO:0000256" key="5">
    <source>
        <dbReference type="ARBA" id="ARBA00022490"/>
    </source>
</evidence>
<dbReference type="InterPro" id="IPR049940">
    <property type="entry name" value="GluQ/Sye"/>
</dbReference>
<dbReference type="PANTHER" id="PTHR43311">
    <property type="entry name" value="GLUTAMATE--TRNA LIGASE"/>
    <property type="match status" value="1"/>
</dbReference>
<dbReference type="InterPro" id="IPR004527">
    <property type="entry name" value="Glu-tRNA-ligase_bac/mito"/>
</dbReference>
<evidence type="ECO:0000256" key="3">
    <source>
        <dbReference type="ARBA" id="ARBA00011245"/>
    </source>
</evidence>
<dbReference type="GO" id="GO:0008270">
    <property type="term" value="F:zinc ion binding"/>
    <property type="evidence" value="ECO:0007669"/>
    <property type="project" value="InterPro"/>
</dbReference>
<dbReference type="InterPro" id="IPR001412">
    <property type="entry name" value="aa-tRNA-synth_I_CS"/>
</dbReference>
<keyword evidence="8 12" id="KW-0067">ATP-binding</keyword>
<dbReference type="InterPro" id="IPR000924">
    <property type="entry name" value="Glu/Gln-tRNA-synth"/>
</dbReference>
<feature type="domain" description="Glutamyl/glutaminyl-tRNA synthetase class Ib catalytic" evidence="13">
    <location>
        <begin position="42"/>
        <end position="345"/>
    </location>
</feature>
<dbReference type="PROSITE" id="PS00178">
    <property type="entry name" value="AA_TRNA_LIGASE_I"/>
    <property type="match status" value="1"/>
</dbReference>
<dbReference type="AlphaFoldDB" id="A0A9P1GJX6"/>
<evidence type="ECO:0000259" key="14">
    <source>
        <dbReference type="Pfam" id="PF19269"/>
    </source>
</evidence>
<evidence type="ECO:0000256" key="10">
    <source>
        <dbReference type="ARBA" id="ARBA00023146"/>
    </source>
</evidence>
<evidence type="ECO:0000256" key="7">
    <source>
        <dbReference type="ARBA" id="ARBA00022741"/>
    </source>
</evidence>
<keyword evidence="5" id="KW-0963">Cytoplasm</keyword>
<keyword evidence="6 12" id="KW-0436">Ligase</keyword>
<evidence type="ECO:0000256" key="11">
    <source>
        <dbReference type="ARBA" id="ARBA00030865"/>
    </source>
</evidence>
<dbReference type="GO" id="GO:0005829">
    <property type="term" value="C:cytosol"/>
    <property type="evidence" value="ECO:0007669"/>
    <property type="project" value="TreeGrafter"/>
</dbReference>
<dbReference type="EC" id="6.1.1.17" evidence="4"/>
<dbReference type="InterPro" id="IPR020058">
    <property type="entry name" value="Glu/Gln-tRNA-synth_Ib_cat-dom"/>
</dbReference>
<evidence type="ECO:0000313" key="15">
    <source>
        <dbReference type="EMBL" id="CAI4016646.1"/>
    </source>
</evidence>
<comment type="similarity">
    <text evidence="2">Belongs to the class-I aminoacyl-tRNA synthetase family. Glutamate--tRNA ligase type 1 subfamily.</text>
</comment>
<evidence type="ECO:0000256" key="9">
    <source>
        <dbReference type="ARBA" id="ARBA00022917"/>
    </source>
</evidence>
<dbReference type="InterPro" id="IPR033910">
    <property type="entry name" value="GluRS_core"/>
</dbReference>
<feature type="domain" description="Aminoacyl-tRNA synthetase class I anticodon-binding" evidence="14">
    <location>
        <begin position="380"/>
        <end position="501"/>
    </location>
</feature>